<organism evidence="1 2">
    <name type="scientific">Racocetra fulgida</name>
    <dbReference type="NCBI Taxonomy" id="60492"/>
    <lineage>
        <taxon>Eukaryota</taxon>
        <taxon>Fungi</taxon>
        <taxon>Fungi incertae sedis</taxon>
        <taxon>Mucoromycota</taxon>
        <taxon>Glomeromycotina</taxon>
        <taxon>Glomeromycetes</taxon>
        <taxon>Diversisporales</taxon>
        <taxon>Gigasporaceae</taxon>
        <taxon>Racocetra</taxon>
    </lineage>
</organism>
<dbReference type="AlphaFoldDB" id="A0A9N9NZI6"/>
<dbReference type="Proteomes" id="UP000789396">
    <property type="component" value="Unassembled WGS sequence"/>
</dbReference>
<reference evidence="1" key="1">
    <citation type="submission" date="2021-06" db="EMBL/GenBank/DDBJ databases">
        <authorList>
            <person name="Kallberg Y."/>
            <person name="Tangrot J."/>
            <person name="Rosling A."/>
        </authorList>
    </citation>
    <scope>NUCLEOTIDE SEQUENCE</scope>
    <source>
        <strain evidence="1">IN212</strain>
    </source>
</reference>
<comment type="caution">
    <text evidence="1">The sequence shown here is derived from an EMBL/GenBank/DDBJ whole genome shotgun (WGS) entry which is preliminary data.</text>
</comment>
<dbReference type="EMBL" id="CAJVPZ010048657">
    <property type="protein sequence ID" value="CAG8774505.1"/>
    <property type="molecule type" value="Genomic_DNA"/>
</dbReference>
<accession>A0A9N9NZI6</accession>
<feature type="non-terminal residue" evidence="1">
    <location>
        <position position="1"/>
    </location>
</feature>
<gene>
    <name evidence="1" type="ORF">RFULGI_LOCUS15319</name>
</gene>
<keyword evidence="2" id="KW-1185">Reference proteome</keyword>
<evidence type="ECO:0000313" key="2">
    <source>
        <dbReference type="Proteomes" id="UP000789396"/>
    </source>
</evidence>
<proteinExistence type="predicted"/>
<evidence type="ECO:0000313" key="1">
    <source>
        <dbReference type="EMBL" id="CAG8774505.1"/>
    </source>
</evidence>
<protein>
    <submittedName>
        <fullName evidence="1">2392_t:CDS:1</fullName>
    </submittedName>
</protein>
<sequence length="68" mass="8048">QHREALGNFICNSCKDIEQYHKSLENLNSLNEYYNSFPLALTNFFDGLVGSIEKYKNAVRERKQKQYE</sequence>
<name>A0A9N9NZI6_9GLOM</name>